<protein>
    <recommendedName>
        <fullName evidence="15">b(0,+)-type amino acid transporter 1</fullName>
    </recommendedName>
    <alternativeName>
        <fullName evidence="16">Glycoprotein-associated amino acid transporter b0,+AT1</fullName>
    </alternativeName>
    <alternativeName>
        <fullName evidence="17">Solute carrier family 7 member 9</fullName>
    </alternativeName>
</protein>
<evidence type="ECO:0000256" key="9">
    <source>
        <dbReference type="ARBA" id="ARBA00023157"/>
    </source>
</evidence>
<organism evidence="20 21">
    <name type="scientific">Astyanax mexicanus</name>
    <name type="common">Blind cave fish</name>
    <name type="synonym">Astyanax fasciatus mexicanus</name>
    <dbReference type="NCBI Taxonomy" id="7994"/>
    <lineage>
        <taxon>Eukaryota</taxon>
        <taxon>Metazoa</taxon>
        <taxon>Chordata</taxon>
        <taxon>Craniata</taxon>
        <taxon>Vertebrata</taxon>
        <taxon>Euteleostomi</taxon>
        <taxon>Actinopterygii</taxon>
        <taxon>Neopterygii</taxon>
        <taxon>Teleostei</taxon>
        <taxon>Ostariophysi</taxon>
        <taxon>Characiformes</taxon>
        <taxon>Characoidei</taxon>
        <taxon>Acestrorhamphidae</taxon>
        <taxon>Acestrorhamphinae</taxon>
        <taxon>Astyanax</taxon>
    </lineage>
</organism>
<feature type="transmembrane region" description="Helical" evidence="19">
    <location>
        <begin position="134"/>
        <end position="153"/>
    </location>
</feature>
<evidence type="ECO:0000256" key="10">
    <source>
        <dbReference type="ARBA" id="ARBA00051323"/>
    </source>
</evidence>
<keyword evidence="6 19" id="KW-0812">Transmembrane</keyword>
<comment type="similarity">
    <text evidence="2">Belongs to the amino acid-polyamine-organocation (APC) superfamily.</text>
</comment>
<evidence type="ECO:0000313" key="20">
    <source>
        <dbReference type="Ensembl" id="ENSAMXP00000044083.1"/>
    </source>
</evidence>
<sequence>MKKQEYEKLNLKREVGLIGAVSLVAGTMIGSGIFMSPQFVQANIGSPGASLIIWSVCGLIALGAALSYAELGTIYKESGGDFIYILRIYGPFPAFLVAYTFMIVVRPSGISAIALSFAEYAVAPFYPGCTPPTLVVKCIAVACILVVAIANIMNVRFTMAVQVVFLVAKVVALIVIVIGGIVKMAQGSLESLSSTDIAFEGTNLGVSTIGMALYQGLWSYAGWYNLNFVTEEVKKPEVNLPRALMIAIPMVTVLYLLVNVSYLAVMTPRELAVSSAVAVTWGNKVLGGWGWVMSVAAALSSFGSLNGSFFSGGRVCFVAAREGHMPDILAMAHVRRLTPSPALIFTTVISLIVLIPGDFEGIVNFFSFTAWFFYGVTLSGLLYLKIKKRDLPRSYTVPIIIPFLVLLAAVFLVLAPIIDNPQIEYLYVTLFILSGVLIYVPFIHYKLCPGFLNKLTVFLQLFLEVAPADKNL</sequence>
<evidence type="ECO:0000256" key="8">
    <source>
        <dbReference type="ARBA" id="ARBA00023136"/>
    </source>
</evidence>
<dbReference type="InParanoid" id="A0A3B1JP53"/>
<dbReference type="InterPro" id="IPR050598">
    <property type="entry name" value="AminoAcid_Transporter"/>
</dbReference>
<keyword evidence="9" id="KW-1015">Disulfide bond</keyword>
<feature type="transmembrane region" description="Helical" evidence="19">
    <location>
        <begin position="424"/>
        <end position="445"/>
    </location>
</feature>
<evidence type="ECO:0000256" key="14">
    <source>
        <dbReference type="ARBA" id="ARBA00052732"/>
    </source>
</evidence>
<feature type="transmembrane region" description="Helical" evidence="19">
    <location>
        <begin position="362"/>
        <end position="384"/>
    </location>
</feature>
<feature type="transmembrane region" description="Helical" evidence="19">
    <location>
        <begin position="15"/>
        <end position="39"/>
    </location>
</feature>
<reference evidence="20" key="3">
    <citation type="submission" date="2025-08" db="UniProtKB">
        <authorList>
            <consortium name="Ensembl"/>
        </authorList>
    </citation>
    <scope>IDENTIFICATION</scope>
</reference>
<evidence type="ECO:0000256" key="7">
    <source>
        <dbReference type="ARBA" id="ARBA00022989"/>
    </source>
</evidence>
<evidence type="ECO:0000256" key="16">
    <source>
        <dbReference type="ARBA" id="ARBA00079910"/>
    </source>
</evidence>
<dbReference type="GO" id="GO:0015179">
    <property type="term" value="F:L-amino acid transmembrane transporter activity"/>
    <property type="evidence" value="ECO:0007669"/>
    <property type="project" value="TreeGrafter"/>
</dbReference>
<dbReference type="Gene3D" id="1.20.1740.10">
    <property type="entry name" value="Amino acid/polyamine transporter I"/>
    <property type="match status" value="1"/>
</dbReference>
<reference evidence="21" key="2">
    <citation type="journal article" date="2014" name="Nat. Commun.">
        <title>The cavefish genome reveals candidate genes for eye loss.</title>
        <authorList>
            <person name="McGaugh S.E."/>
            <person name="Gross J.B."/>
            <person name="Aken B."/>
            <person name="Blin M."/>
            <person name="Borowsky R."/>
            <person name="Chalopin D."/>
            <person name="Hinaux H."/>
            <person name="Jeffery W.R."/>
            <person name="Keene A."/>
            <person name="Ma L."/>
            <person name="Minx P."/>
            <person name="Murphy D."/>
            <person name="O'Quin K.E."/>
            <person name="Retaux S."/>
            <person name="Rohner N."/>
            <person name="Searle S.M."/>
            <person name="Stahl B.A."/>
            <person name="Tabin C."/>
            <person name="Volff J.N."/>
            <person name="Yoshizawa M."/>
            <person name="Warren W.C."/>
        </authorList>
    </citation>
    <scope>NUCLEOTIDE SEQUENCE [LARGE SCALE GENOMIC DNA]</scope>
    <source>
        <strain evidence="21">female</strain>
    </source>
</reference>
<feature type="transmembrane region" description="Helical" evidence="19">
    <location>
        <begin position="51"/>
        <end position="71"/>
    </location>
</feature>
<name>A0A3B1JP53_ASTMX</name>
<evidence type="ECO:0000256" key="1">
    <source>
        <dbReference type="ARBA" id="ARBA00004424"/>
    </source>
</evidence>
<dbReference type="InterPro" id="IPR002293">
    <property type="entry name" value="AA/rel_permease1"/>
</dbReference>
<comment type="catalytic activity">
    <reaction evidence="18">
        <text>L-phenylalanine(out) + L-arginine(in) = L-phenylalanine(in) + L-arginine(out)</text>
        <dbReference type="Rhea" id="RHEA:71067"/>
        <dbReference type="ChEBI" id="CHEBI:32682"/>
        <dbReference type="ChEBI" id="CHEBI:58095"/>
    </reaction>
    <physiologicalReaction direction="left-to-right" evidence="18">
        <dbReference type="Rhea" id="RHEA:71068"/>
    </physiologicalReaction>
</comment>
<comment type="catalytic activity">
    <reaction evidence="11">
        <text>L-cystine(out) + L-arginine(in) = L-cystine(in) + L-arginine(out)</text>
        <dbReference type="Rhea" id="RHEA:71075"/>
        <dbReference type="ChEBI" id="CHEBI:32682"/>
        <dbReference type="ChEBI" id="CHEBI:35491"/>
    </reaction>
    <physiologicalReaction direction="left-to-right" evidence="11">
        <dbReference type="Rhea" id="RHEA:71076"/>
    </physiologicalReaction>
</comment>
<reference evidence="21" key="1">
    <citation type="submission" date="2013-03" db="EMBL/GenBank/DDBJ databases">
        <authorList>
            <person name="Jeffery W."/>
            <person name="Warren W."/>
            <person name="Wilson R.K."/>
        </authorList>
    </citation>
    <scope>NUCLEOTIDE SEQUENCE</scope>
    <source>
        <strain evidence="21">female</strain>
    </source>
</reference>
<evidence type="ECO:0000256" key="15">
    <source>
        <dbReference type="ARBA" id="ARBA00074336"/>
    </source>
</evidence>
<evidence type="ECO:0000256" key="12">
    <source>
        <dbReference type="ARBA" id="ARBA00051835"/>
    </source>
</evidence>
<dbReference type="Proteomes" id="UP000018467">
    <property type="component" value="Unassembled WGS sequence"/>
</dbReference>
<feature type="transmembrane region" description="Helical" evidence="19">
    <location>
        <begin position="337"/>
        <end position="356"/>
    </location>
</feature>
<feature type="transmembrane region" description="Helical" evidence="19">
    <location>
        <begin position="203"/>
        <end position="223"/>
    </location>
</feature>
<dbReference type="AlphaFoldDB" id="A0A3B1JP53"/>
<comment type="subcellular location">
    <subcellularLocation>
        <location evidence="1">Apical cell membrane</location>
        <topology evidence="1">Multi-pass membrane protein</topology>
    </subcellularLocation>
</comment>
<dbReference type="Bgee" id="ENSAMXG00000040525">
    <property type="expression patterns" value="Expressed in mesonephros and 5 other cell types or tissues"/>
</dbReference>
<keyword evidence="5" id="KW-0597">Phosphoprotein</keyword>
<keyword evidence="3" id="KW-0813">Transport</keyword>
<evidence type="ECO:0000256" key="19">
    <source>
        <dbReference type="SAM" id="Phobius"/>
    </source>
</evidence>
<dbReference type="Ensembl" id="ENSAMXT00000050652.1">
    <property type="protein sequence ID" value="ENSAMXP00000044083.1"/>
    <property type="gene ID" value="ENSAMXG00000040525.1"/>
</dbReference>
<evidence type="ECO:0000256" key="2">
    <source>
        <dbReference type="ARBA" id="ARBA00009523"/>
    </source>
</evidence>
<feature type="transmembrane region" description="Helical" evidence="19">
    <location>
        <begin position="159"/>
        <end position="182"/>
    </location>
</feature>
<dbReference type="Pfam" id="PF13520">
    <property type="entry name" value="AA_permease_2"/>
    <property type="match status" value="1"/>
</dbReference>
<evidence type="ECO:0000256" key="3">
    <source>
        <dbReference type="ARBA" id="ARBA00022448"/>
    </source>
</evidence>
<keyword evidence="4" id="KW-1003">Cell membrane</keyword>
<dbReference type="FunFam" id="1.20.1740.10:FF:000015">
    <property type="entry name" value="B(0,+)-type amino acid transporter 1"/>
    <property type="match status" value="1"/>
</dbReference>
<keyword evidence="8 19" id="KW-0472">Membrane</keyword>
<evidence type="ECO:0000256" key="5">
    <source>
        <dbReference type="ARBA" id="ARBA00022553"/>
    </source>
</evidence>
<proteinExistence type="inferred from homology"/>
<evidence type="ECO:0000256" key="4">
    <source>
        <dbReference type="ARBA" id="ARBA00022475"/>
    </source>
</evidence>
<evidence type="ECO:0000313" key="21">
    <source>
        <dbReference type="Proteomes" id="UP000018467"/>
    </source>
</evidence>
<reference evidence="20" key="4">
    <citation type="submission" date="2025-09" db="UniProtKB">
        <authorList>
            <consortium name="Ensembl"/>
        </authorList>
    </citation>
    <scope>IDENTIFICATION</scope>
</reference>
<feature type="transmembrane region" description="Helical" evidence="19">
    <location>
        <begin position="243"/>
        <end position="265"/>
    </location>
</feature>
<dbReference type="PIRSF" id="PIRSF006060">
    <property type="entry name" value="AA_transporter"/>
    <property type="match status" value="1"/>
</dbReference>
<feature type="transmembrane region" description="Helical" evidence="19">
    <location>
        <begin position="83"/>
        <end position="104"/>
    </location>
</feature>
<accession>A0A3B1JP53</accession>
<comment type="catalytic activity">
    <reaction evidence="10">
        <text>L-lysine(out) + L-arginine(in) = L-lysine(in) + L-arginine(out)</text>
        <dbReference type="Rhea" id="RHEA:70827"/>
        <dbReference type="ChEBI" id="CHEBI:32551"/>
        <dbReference type="ChEBI" id="CHEBI:32682"/>
    </reaction>
    <physiologicalReaction direction="left-to-right" evidence="10">
        <dbReference type="Rhea" id="RHEA:70828"/>
    </physiologicalReaction>
</comment>
<dbReference type="GeneTree" id="ENSGT00940000162520"/>
<evidence type="ECO:0000256" key="11">
    <source>
        <dbReference type="ARBA" id="ARBA00051814"/>
    </source>
</evidence>
<keyword evidence="21" id="KW-1185">Reference proteome</keyword>
<evidence type="ECO:0000256" key="18">
    <source>
        <dbReference type="ARBA" id="ARBA00093193"/>
    </source>
</evidence>
<comment type="catalytic activity">
    <reaction evidence="12">
        <text>L-histidine(out) + L-arginine(in) = L-histidine(in) + L-arginine(out)</text>
        <dbReference type="Rhea" id="RHEA:71063"/>
        <dbReference type="ChEBI" id="CHEBI:32682"/>
        <dbReference type="ChEBI" id="CHEBI:57595"/>
    </reaction>
    <physiologicalReaction direction="left-to-right" evidence="12">
        <dbReference type="Rhea" id="RHEA:71064"/>
    </physiologicalReaction>
</comment>
<evidence type="ECO:0000256" key="17">
    <source>
        <dbReference type="ARBA" id="ARBA00083296"/>
    </source>
</evidence>
<dbReference type="PANTHER" id="PTHR11785">
    <property type="entry name" value="AMINO ACID TRANSPORTER"/>
    <property type="match status" value="1"/>
</dbReference>
<comment type="catalytic activity">
    <reaction evidence="14">
        <text>L-leucine(out) + L-arginine(in) = L-leucine(in) + L-arginine(out)</text>
        <dbReference type="Rhea" id="RHEA:71059"/>
        <dbReference type="ChEBI" id="CHEBI:32682"/>
        <dbReference type="ChEBI" id="CHEBI:57427"/>
    </reaction>
    <physiologicalReaction direction="left-to-right" evidence="14">
        <dbReference type="Rhea" id="RHEA:71060"/>
    </physiologicalReaction>
</comment>
<keyword evidence="7 19" id="KW-1133">Transmembrane helix</keyword>
<dbReference type="PANTHER" id="PTHR11785:SF340">
    <property type="entry name" value="AROMATIC-PREFERRING AMINO ACID TRANSPORTER"/>
    <property type="match status" value="1"/>
</dbReference>
<dbReference type="GO" id="GO:0016324">
    <property type="term" value="C:apical plasma membrane"/>
    <property type="evidence" value="ECO:0007669"/>
    <property type="project" value="UniProtKB-SubCell"/>
</dbReference>
<evidence type="ECO:0000256" key="6">
    <source>
        <dbReference type="ARBA" id="ARBA00022692"/>
    </source>
</evidence>
<evidence type="ECO:0000256" key="13">
    <source>
        <dbReference type="ARBA" id="ARBA00052179"/>
    </source>
</evidence>
<comment type="catalytic activity">
    <reaction evidence="13">
        <text>L-cysteine(out) + L-arginine(in) = L-cysteine(in) + L-arginine(out)</text>
        <dbReference type="Rhea" id="RHEA:71071"/>
        <dbReference type="ChEBI" id="CHEBI:32682"/>
        <dbReference type="ChEBI" id="CHEBI:35235"/>
    </reaction>
    <physiologicalReaction direction="left-to-right" evidence="13">
        <dbReference type="Rhea" id="RHEA:71072"/>
    </physiologicalReaction>
</comment>
<feature type="transmembrane region" description="Helical" evidence="19">
    <location>
        <begin position="396"/>
        <end position="418"/>
    </location>
</feature>